<dbReference type="Proteomes" id="UP000308600">
    <property type="component" value="Unassembled WGS sequence"/>
</dbReference>
<evidence type="ECO:0000313" key="1">
    <source>
        <dbReference type="EMBL" id="TFK67249.1"/>
    </source>
</evidence>
<evidence type="ECO:0000313" key="2">
    <source>
        <dbReference type="Proteomes" id="UP000308600"/>
    </source>
</evidence>
<dbReference type="EMBL" id="ML208381">
    <property type="protein sequence ID" value="TFK67249.1"/>
    <property type="molecule type" value="Genomic_DNA"/>
</dbReference>
<protein>
    <submittedName>
        <fullName evidence="1">Uncharacterized protein</fullName>
    </submittedName>
</protein>
<accession>A0ACD3APQ5</accession>
<reference evidence="1 2" key="1">
    <citation type="journal article" date="2019" name="Nat. Ecol. Evol.">
        <title>Megaphylogeny resolves global patterns of mushroom evolution.</title>
        <authorList>
            <person name="Varga T."/>
            <person name="Krizsan K."/>
            <person name="Foldi C."/>
            <person name="Dima B."/>
            <person name="Sanchez-Garcia M."/>
            <person name="Sanchez-Ramirez S."/>
            <person name="Szollosi G.J."/>
            <person name="Szarkandi J.G."/>
            <person name="Papp V."/>
            <person name="Albert L."/>
            <person name="Andreopoulos W."/>
            <person name="Angelini C."/>
            <person name="Antonin V."/>
            <person name="Barry K.W."/>
            <person name="Bougher N.L."/>
            <person name="Buchanan P."/>
            <person name="Buyck B."/>
            <person name="Bense V."/>
            <person name="Catcheside P."/>
            <person name="Chovatia M."/>
            <person name="Cooper J."/>
            <person name="Damon W."/>
            <person name="Desjardin D."/>
            <person name="Finy P."/>
            <person name="Geml J."/>
            <person name="Haridas S."/>
            <person name="Hughes K."/>
            <person name="Justo A."/>
            <person name="Karasinski D."/>
            <person name="Kautmanova I."/>
            <person name="Kiss B."/>
            <person name="Kocsube S."/>
            <person name="Kotiranta H."/>
            <person name="LaButti K.M."/>
            <person name="Lechner B.E."/>
            <person name="Liimatainen K."/>
            <person name="Lipzen A."/>
            <person name="Lukacs Z."/>
            <person name="Mihaltcheva S."/>
            <person name="Morgado L.N."/>
            <person name="Niskanen T."/>
            <person name="Noordeloos M.E."/>
            <person name="Ohm R.A."/>
            <person name="Ortiz-Santana B."/>
            <person name="Ovrebo C."/>
            <person name="Racz N."/>
            <person name="Riley R."/>
            <person name="Savchenko A."/>
            <person name="Shiryaev A."/>
            <person name="Soop K."/>
            <person name="Spirin V."/>
            <person name="Szebenyi C."/>
            <person name="Tomsovsky M."/>
            <person name="Tulloss R.E."/>
            <person name="Uehling J."/>
            <person name="Grigoriev I.V."/>
            <person name="Vagvolgyi C."/>
            <person name="Papp T."/>
            <person name="Martin F.M."/>
            <person name="Miettinen O."/>
            <person name="Hibbett D.S."/>
            <person name="Nagy L.G."/>
        </authorList>
    </citation>
    <scope>NUCLEOTIDE SEQUENCE [LARGE SCALE GENOMIC DNA]</scope>
    <source>
        <strain evidence="1 2">NL-1719</strain>
    </source>
</reference>
<organism evidence="1 2">
    <name type="scientific">Pluteus cervinus</name>
    <dbReference type="NCBI Taxonomy" id="181527"/>
    <lineage>
        <taxon>Eukaryota</taxon>
        <taxon>Fungi</taxon>
        <taxon>Dikarya</taxon>
        <taxon>Basidiomycota</taxon>
        <taxon>Agaricomycotina</taxon>
        <taxon>Agaricomycetes</taxon>
        <taxon>Agaricomycetidae</taxon>
        <taxon>Agaricales</taxon>
        <taxon>Pluteineae</taxon>
        <taxon>Pluteaceae</taxon>
        <taxon>Pluteus</taxon>
    </lineage>
</organism>
<proteinExistence type="predicted"/>
<keyword evidence="2" id="KW-1185">Reference proteome</keyword>
<sequence length="379" mass="42129">MKLLWVCKSLALARRLNISLGTNKNKRTQETSDIDDRTMHEIYAHPFLKSVMAGVASMRCSYNPVDNTYTCENDRAMNDIIEREYGFQGSGVSSTHMHPGLVVDRILEHIRPFRPSLNWILHQDSPSYPSFNFDAFKTDSEEINRHVDVQADHWKLVRTIGAASTVLLKNTNNALPLESSLRSLVTVGSDGGPGRAGPNAFVDQGGDVGVLMMGWGSGTANFTSLGNGDRNNLTAWHNGDNLVLAVAAQNNNTIVVVHSVGPLILELWIDHPNVTVLLWAGLQGEEAGHSIADVLFSDFNLLGKLPHTTMRDLADYSAQRIIGGHSQDIITILYTEGFKIDYQHFDTKNIMLQYEFSFRLSYMAFSYSNLKITKLPSTD</sequence>
<gene>
    <name evidence="1" type="ORF">BDN72DRAFT_899133</name>
</gene>
<name>A0ACD3APQ5_9AGAR</name>